<reference evidence="2" key="1">
    <citation type="journal article" date="2019" name="Int. J. Syst. Evol. Microbiol.">
        <title>The Global Catalogue of Microorganisms (GCM) 10K type strain sequencing project: providing services to taxonomists for standard genome sequencing and annotation.</title>
        <authorList>
            <consortium name="The Broad Institute Genomics Platform"/>
            <consortium name="The Broad Institute Genome Sequencing Center for Infectious Disease"/>
            <person name="Wu L."/>
            <person name="Ma J."/>
        </authorList>
    </citation>
    <scope>NUCLEOTIDE SEQUENCE [LARGE SCALE GENOMIC DNA]</scope>
    <source>
        <strain evidence="2">CGMCC 1.12286</strain>
    </source>
</reference>
<name>A0ABW4JD64_9BACL</name>
<comment type="caution">
    <text evidence="1">The sequence shown here is derived from an EMBL/GenBank/DDBJ whole genome shotgun (WGS) entry which is preliminary data.</text>
</comment>
<protein>
    <submittedName>
        <fullName evidence="1">Uncharacterized protein</fullName>
    </submittedName>
</protein>
<dbReference type="RefSeq" id="WP_377942161.1">
    <property type="nucleotide sequence ID" value="NZ_JBHUCX010000018.1"/>
</dbReference>
<gene>
    <name evidence="1" type="ORF">ACFSB2_06195</name>
</gene>
<dbReference type="Proteomes" id="UP001597079">
    <property type="component" value="Unassembled WGS sequence"/>
</dbReference>
<proteinExistence type="predicted"/>
<sequence length="60" mass="6873">MSWSEIVKEAASQVAEHAREGARKDGVPFYYKDNSGRLIKEYPDGRRSEIIHNKKEIPLA</sequence>
<accession>A0ABW4JD64</accession>
<evidence type="ECO:0000313" key="1">
    <source>
        <dbReference type="EMBL" id="MFD1674296.1"/>
    </source>
</evidence>
<evidence type="ECO:0000313" key="2">
    <source>
        <dbReference type="Proteomes" id="UP001597079"/>
    </source>
</evidence>
<keyword evidence="2" id="KW-1185">Reference proteome</keyword>
<dbReference type="EMBL" id="JBHUCX010000018">
    <property type="protein sequence ID" value="MFD1674296.1"/>
    <property type="molecule type" value="Genomic_DNA"/>
</dbReference>
<organism evidence="1 2">
    <name type="scientific">Alicyclobacillus fodiniaquatilis</name>
    <dbReference type="NCBI Taxonomy" id="1661150"/>
    <lineage>
        <taxon>Bacteria</taxon>
        <taxon>Bacillati</taxon>
        <taxon>Bacillota</taxon>
        <taxon>Bacilli</taxon>
        <taxon>Bacillales</taxon>
        <taxon>Alicyclobacillaceae</taxon>
        <taxon>Alicyclobacillus</taxon>
    </lineage>
</organism>